<dbReference type="OrthoDB" id="5736604at2"/>
<keyword evidence="2" id="KW-1185">Reference proteome</keyword>
<protein>
    <recommendedName>
        <fullName evidence="3">Aminopeptidase</fullName>
    </recommendedName>
</protein>
<comment type="caution">
    <text evidence="1">The sequence shown here is derived from an EMBL/GenBank/DDBJ whole genome shotgun (WGS) entry which is preliminary data.</text>
</comment>
<evidence type="ECO:0000313" key="1">
    <source>
        <dbReference type="EMBL" id="PSF10015.1"/>
    </source>
</evidence>
<reference evidence="1 2" key="1">
    <citation type="submission" date="2018-03" db="EMBL/GenBank/DDBJ databases">
        <title>Marinobacter brunus sp. nov., a marine bacterium of Gamma-proteobacteria isolated from the surface seawater of the South China Sea.</title>
        <authorList>
            <person name="Cheng H."/>
            <person name="Wu Y.-H."/>
            <person name="Xamxidin M."/>
            <person name="Xu X.-W."/>
        </authorList>
    </citation>
    <scope>NUCLEOTIDE SEQUENCE [LARGE SCALE GENOMIC DNA]</scope>
    <source>
        <strain evidence="1 2">JCM 30472</strain>
    </source>
</reference>
<dbReference type="RefSeq" id="WP_106669803.1">
    <property type="nucleotide sequence ID" value="NZ_BMFE01000001.1"/>
</dbReference>
<dbReference type="EMBL" id="PXNN01000003">
    <property type="protein sequence ID" value="PSF10015.1"/>
    <property type="molecule type" value="Genomic_DNA"/>
</dbReference>
<proteinExistence type="predicted"/>
<dbReference type="NCBIfam" id="NF038106">
    <property type="entry name" value="gamma_NF038106"/>
    <property type="match status" value="1"/>
</dbReference>
<accession>A0A2T1KIV6</accession>
<dbReference type="Gene3D" id="1.25.40.20">
    <property type="entry name" value="Ankyrin repeat-containing domain"/>
    <property type="match status" value="1"/>
</dbReference>
<dbReference type="AlphaFoldDB" id="A0A2T1KIV6"/>
<gene>
    <name evidence="1" type="ORF">C7H08_00465</name>
</gene>
<organism evidence="1 2">
    <name type="scientific">Marinobacter halophilus</name>
    <dbReference type="NCBI Taxonomy" id="1323740"/>
    <lineage>
        <taxon>Bacteria</taxon>
        <taxon>Pseudomonadati</taxon>
        <taxon>Pseudomonadota</taxon>
        <taxon>Gammaproteobacteria</taxon>
        <taxon>Pseudomonadales</taxon>
        <taxon>Marinobacteraceae</taxon>
        <taxon>Marinobacter</taxon>
    </lineage>
</organism>
<evidence type="ECO:0008006" key="3">
    <source>
        <dbReference type="Google" id="ProtNLM"/>
    </source>
</evidence>
<dbReference type="InterPro" id="IPR036770">
    <property type="entry name" value="Ankyrin_rpt-contain_sf"/>
</dbReference>
<evidence type="ECO:0000313" key="2">
    <source>
        <dbReference type="Proteomes" id="UP000238385"/>
    </source>
</evidence>
<dbReference type="InterPro" id="IPR047742">
    <property type="entry name" value="PA4642-like"/>
</dbReference>
<name>A0A2T1KIV6_9GAMM</name>
<sequence length="105" mass="11731">MSGPDKPKVIGEDWSDERVKSFLDLSPWDQSLNPDHYVLTRAYESMRAEDFERFIGFFLAAGRDLNAEDARGQTLLDRVSQHGRSVDYARALANAGAKRTAAAGR</sequence>
<dbReference type="Proteomes" id="UP000238385">
    <property type="component" value="Unassembled WGS sequence"/>
</dbReference>